<keyword evidence="3" id="KW-0812">Transmembrane</keyword>
<evidence type="ECO:0008006" key="10">
    <source>
        <dbReference type="Google" id="ProtNLM"/>
    </source>
</evidence>
<comment type="caution">
    <text evidence="8">The sequence shown here is derived from an EMBL/GenBank/DDBJ whole genome shotgun (WGS) entry which is preliminary data.</text>
</comment>
<feature type="chain" id="PRO_5043946063" description="Sodium/potassium-transporting ATPase subunit beta-2" evidence="7">
    <location>
        <begin position="18"/>
        <end position="258"/>
    </location>
</feature>
<dbReference type="GO" id="GO:0036376">
    <property type="term" value="P:sodium ion export across plasma membrane"/>
    <property type="evidence" value="ECO:0007669"/>
    <property type="project" value="TreeGrafter"/>
</dbReference>
<keyword evidence="5" id="KW-1133">Transmembrane helix</keyword>
<evidence type="ECO:0000256" key="7">
    <source>
        <dbReference type="SAM" id="SignalP"/>
    </source>
</evidence>
<evidence type="ECO:0000256" key="5">
    <source>
        <dbReference type="ARBA" id="ARBA00022989"/>
    </source>
</evidence>
<name>A0AAW1TN53_9CUCU</name>
<evidence type="ECO:0000256" key="1">
    <source>
        <dbReference type="ARBA" id="ARBA00004606"/>
    </source>
</evidence>
<sequence length="258" mass="30212">MFKELRVFFCIIQFCAALDISSARLNANQSSENSKPRLSVMPMPDTNDGSTLIWLRPQNYQNWKNILLKDLDKYYHPKTTENVTTVVCTHNRKPTKGQVCDVDIREWDICSKENNFNYHRSAPCVFLKLNGLTDGWQPEYYNNTDDLPYDMPPELKHHIIHEITNPPKRNTVWVSCEGEYPVDVEFLGHIEYYPIQGFPGYYFPHKNLEGYLSPLLAVQFKRPRYGVVINIECRAWAKNIKYNRTDRSGSVHFELLLD</sequence>
<dbReference type="Pfam" id="PF00287">
    <property type="entry name" value="Na_K-ATPase"/>
    <property type="match status" value="1"/>
</dbReference>
<dbReference type="InterPro" id="IPR038702">
    <property type="entry name" value="Na/K_ATPase_sub_beta_sf"/>
</dbReference>
<keyword evidence="7" id="KW-0732">Signal</keyword>
<dbReference type="AlphaFoldDB" id="A0AAW1TN53"/>
<gene>
    <name evidence="8" type="ORF">WA026_020303</name>
</gene>
<dbReference type="GO" id="GO:1990573">
    <property type="term" value="P:potassium ion import across plasma membrane"/>
    <property type="evidence" value="ECO:0007669"/>
    <property type="project" value="TreeGrafter"/>
</dbReference>
<keyword evidence="6" id="KW-0472">Membrane</keyword>
<feature type="signal peptide" evidence="7">
    <location>
        <begin position="1"/>
        <end position="17"/>
    </location>
</feature>
<proteinExistence type="inferred from homology"/>
<dbReference type="Gene3D" id="2.60.40.1660">
    <property type="entry name" value="Na, k-atpase alpha subunit"/>
    <property type="match status" value="1"/>
</dbReference>
<dbReference type="GO" id="GO:0005890">
    <property type="term" value="C:sodium:potassium-exchanging ATPase complex"/>
    <property type="evidence" value="ECO:0007669"/>
    <property type="project" value="InterPro"/>
</dbReference>
<accession>A0AAW1TN53</accession>
<protein>
    <recommendedName>
        <fullName evidence="10">Sodium/potassium-transporting ATPase subunit beta-2</fullName>
    </recommendedName>
</protein>
<dbReference type="GO" id="GO:0006883">
    <property type="term" value="P:intracellular sodium ion homeostasis"/>
    <property type="evidence" value="ECO:0007669"/>
    <property type="project" value="TreeGrafter"/>
</dbReference>
<dbReference type="PANTHER" id="PTHR11523">
    <property type="entry name" value="SODIUM/POTASSIUM-DEPENDENT ATPASE BETA SUBUNIT"/>
    <property type="match status" value="1"/>
</dbReference>
<dbReference type="InterPro" id="IPR000402">
    <property type="entry name" value="Na/K_ATPase_sub_beta"/>
</dbReference>
<reference evidence="8 9" key="1">
    <citation type="submission" date="2023-03" db="EMBL/GenBank/DDBJ databases">
        <title>Genome insight into feeding habits of ladybird beetles.</title>
        <authorList>
            <person name="Li H.-S."/>
            <person name="Huang Y.-H."/>
            <person name="Pang H."/>
        </authorList>
    </citation>
    <scope>NUCLEOTIDE SEQUENCE [LARGE SCALE GENOMIC DNA]</scope>
    <source>
        <strain evidence="8">SYSU_2023b</strain>
        <tissue evidence="8">Whole body</tissue>
    </source>
</reference>
<dbReference type="GO" id="GO:0030007">
    <property type="term" value="P:intracellular potassium ion homeostasis"/>
    <property type="evidence" value="ECO:0007669"/>
    <property type="project" value="TreeGrafter"/>
</dbReference>
<evidence type="ECO:0000313" key="8">
    <source>
        <dbReference type="EMBL" id="KAK9872952.1"/>
    </source>
</evidence>
<evidence type="ECO:0000256" key="2">
    <source>
        <dbReference type="ARBA" id="ARBA00005876"/>
    </source>
</evidence>
<dbReference type="PANTHER" id="PTHR11523:SF46">
    <property type="entry name" value="SODIUM_POTASSIUM-TRANSPORTING ATPASE SUBUNIT BETA-2"/>
    <property type="match status" value="1"/>
</dbReference>
<evidence type="ECO:0000313" key="9">
    <source>
        <dbReference type="Proteomes" id="UP001431783"/>
    </source>
</evidence>
<comment type="similarity">
    <text evidence="2">Belongs to the X(+)/potassium ATPases subunit beta family.</text>
</comment>
<evidence type="ECO:0000256" key="4">
    <source>
        <dbReference type="ARBA" id="ARBA00022968"/>
    </source>
</evidence>
<keyword evidence="4" id="KW-0735">Signal-anchor</keyword>
<dbReference type="EMBL" id="JARQZJ010000014">
    <property type="protein sequence ID" value="KAK9872952.1"/>
    <property type="molecule type" value="Genomic_DNA"/>
</dbReference>
<dbReference type="GO" id="GO:0001671">
    <property type="term" value="F:ATPase activator activity"/>
    <property type="evidence" value="ECO:0007669"/>
    <property type="project" value="TreeGrafter"/>
</dbReference>
<keyword evidence="9" id="KW-1185">Reference proteome</keyword>
<dbReference type="Proteomes" id="UP001431783">
    <property type="component" value="Unassembled WGS sequence"/>
</dbReference>
<evidence type="ECO:0000256" key="6">
    <source>
        <dbReference type="ARBA" id="ARBA00023136"/>
    </source>
</evidence>
<evidence type="ECO:0000256" key="3">
    <source>
        <dbReference type="ARBA" id="ARBA00022692"/>
    </source>
</evidence>
<comment type="subcellular location">
    <subcellularLocation>
        <location evidence="1">Membrane</location>
        <topology evidence="1">Single-pass type II membrane protein</topology>
    </subcellularLocation>
</comment>
<organism evidence="8 9">
    <name type="scientific">Henosepilachna vigintioctopunctata</name>
    <dbReference type="NCBI Taxonomy" id="420089"/>
    <lineage>
        <taxon>Eukaryota</taxon>
        <taxon>Metazoa</taxon>
        <taxon>Ecdysozoa</taxon>
        <taxon>Arthropoda</taxon>
        <taxon>Hexapoda</taxon>
        <taxon>Insecta</taxon>
        <taxon>Pterygota</taxon>
        <taxon>Neoptera</taxon>
        <taxon>Endopterygota</taxon>
        <taxon>Coleoptera</taxon>
        <taxon>Polyphaga</taxon>
        <taxon>Cucujiformia</taxon>
        <taxon>Coccinelloidea</taxon>
        <taxon>Coccinellidae</taxon>
        <taxon>Epilachninae</taxon>
        <taxon>Epilachnini</taxon>
        <taxon>Henosepilachna</taxon>
    </lineage>
</organism>